<evidence type="ECO:0000256" key="6">
    <source>
        <dbReference type="ARBA" id="ARBA00023157"/>
    </source>
</evidence>
<dbReference type="InterPro" id="IPR013783">
    <property type="entry name" value="Ig-like_fold"/>
</dbReference>
<evidence type="ECO:0000256" key="2">
    <source>
        <dbReference type="ARBA" id="ARBA00022475"/>
    </source>
</evidence>
<dbReference type="InterPro" id="IPR052051">
    <property type="entry name" value="TCR_complex_component"/>
</dbReference>
<reference evidence="10" key="2">
    <citation type="submission" date="2025-08" db="UniProtKB">
        <authorList>
            <consortium name="Ensembl"/>
        </authorList>
    </citation>
    <scope>IDENTIFICATION</scope>
</reference>
<evidence type="ECO:0000256" key="5">
    <source>
        <dbReference type="ARBA" id="ARBA00023136"/>
    </source>
</evidence>
<dbReference type="Ensembl" id="ENSCAFT00000083426.2">
    <property type="protein sequence ID" value="ENSCAFP00000050570.2"/>
    <property type="gene ID" value="ENSCAFG00000044772.2"/>
</dbReference>
<dbReference type="PANTHER" id="PTHR19433">
    <property type="entry name" value="T-CELL RECEPTOR ALPHA CHAIN V REGION-RELATED"/>
    <property type="match status" value="1"/>
</dbReference>
<evidence type="ECO:0000313" key="11">
    <source>
        <dbReference type="Proteomes" id="UP000002254"/>
    </source>
</evidence>
<dbReference type="Pfam" id="PF07686">
    <property type="entry name" value="V-set"/>
    <property type="match status" value="1"/>
</dbReference>
<dbReference type="PANTHER" id="PTHR19433:SF80">
    <property type="entry name" value="T CELL RECEPTOR ALPHA VARIABLE 25"/>
    <property type="match status" value="1"/>
</dbReference>
<dbReference type="AlphaFoldDB" id="A0A8P0T390"/>
<dbReference type="Proteomes" id="UP000002254">
    <property type="component" value="Chromosome 8"/>
</dbReference>
<keyword evidence="3" id="KW-0732">Signal</keyword>
<evidence type="ECO:0000256" key="4">
    <source>
        <dbReference type="ARBA" id="ARBA00022859"/>
    </source>
</evidence>
<evidence type="ECO:0000256" key="8">
    <source>
        <dbReference type="SAM" id="MobiDB-lite"/>
    </source>
</evidence>
<dbReference type="PROSITE" id="PS50835">
    <property type="entry name" value="IG_LIKE"/>
    <property type="match status" value="1"/>
</dbReference>
<evidence type="ECO:0000256" key="1">
    <source>
        <dbReference type="ARBA" id="ARBA00004236"/>
    </source>
</evidence>
<dbReference type="SUPFAM" id="SSF48726">
    <property type="entry name" value="Immunoglobulin"/>
    <property type="match status" value="1"/>
</dbReference>
<dbReference type="GO" id="GO:0005886">
    <property type="term" value="C:plasma membrane"/>
    <property type="evidence" value="ECO:0007669"/>
    <property type="project" value="UniProtKB-SubCell"/>
</dbReference>
<dbReference type="InterPro" id="IPR007110">
    <property type="entry name" value="Ig-like_dom"/>
</dbReference>
<keyword evidence="5" id="KW-0472">Membrane</keyword>
<keyword evidence="6" id="KW-1015">Disulfide bond</keyword>
<name>A0A8P0T390_CANLF</name>
<dbReference type="InterPro" id="IPR036179">
    <property type="entry name" value="Ig-like_dom_sf"/>
</dbReference>
<sequence length="116" mass="12839">SPSGGAALETWIQLRQELRLQGLEQNPQFLLLQEVEDFTIYCNSSSTLNGLQWYKQRPGDGPVLIKLFKGGEVKQKRRTAQLGETRKDSSLHKAASQTADAGTYFCAGSTVLSEHL</sequence>
<organism evidence="10 11">
    <name type="scientific">Canis lupus familiaris</name>
    <name type="common">Dog</name>
    <name type="synonym">Canis familiaris</name>
    <dbReference type="NCBI Taxonomy" id="9615"/>
    <lineage>
        <taxon>Eukaryota</taxon>
        <taxon>Metazoa</taxon>
        <taxon>Chordata</taxon>
        <taxon>Craniata</taxon>
        <taxon>Vertebrata</taxon>
        <taxon>Euteleostomi</taxon>
        <taxon>Mammalia</taxon>
        <taxon>Eutheria</taxon>
        <taxon>Laurasiatheria</taxon>
        <taxon>Carnivora</taxon>
        <taxon>Caniformia</taxon>
        <taxon>Canidae</taxon>
        <taxon>Canis</taxon>
    </lineage>
</organism>
<accession>A0A8P0T390</accession>
<evidence type="ECO:0000313" key="10">
    <source>
        <dbReference type="Ensembl" id="ENSCAFP00000050570.2"/>
    </source>
</evidence>
<evidence type="ECO:0000256" key="7">
    <source>
        <dbReference type="ARBA" id="ARBA00023180"/>
    </source>
</evidence>
<feature type="domain" description="Ig-like" evidence="9">
    <location>
        <begin position="27"/>
        <end position="116"/>
    </location>
</feature>
<dbReference type="InterPro" id="IPR013106">
    <property type="entry name" value="Ig_V-set"/>
</dbReference>
<proteinExistence type="predicted"/>
<keyword evidence="2" id="KW-1003">Cell membrane</keyword>
<feature type="region of interest" description="Disordered" evidence="8">
    <location>
        <begin position="76"/>
        <end position="98"/>
    </location>
</feature>
<dbReference type="Gene3D" id="2.60.40.10">
    <property type="entry name" value="Immunoglobulins"/>
    <property type="match status" value="1"/>
</dbReference>
<protein>
    <recommendedName>
        <fullName evidence="9">Ig-like domain-containing protein</fullName>
    </recommendedName>
</protein>
<reference evidence="10 11" key="1">
    <citation type="journal article" date="2005" name="Nature">
        <title>Genome sequence, comparative analysis and haplotype structure of the domestic dog.</title>
        <authorList>
            <consortium name="Broad Sequencing Platform"/>
            <person name="Lindblad-Toh K."/>
            <person name="Wade C.M."/>
            <person name="Mikkelsen T.S."/>
            <person name="Karlsson E.K."/>
            <person name="Jaffe D.B."/>
            <person name="Kamal M."/>
            <person name="Clamp M."/>
            <person name="Chang J.L."/>
            <person name="Kulbokas E.J. III"/>
            <person name="Zody M.C."/>
            <person name="Mauceli E."/>
            <person name="Xie X."/>
            <person name="Breen M."/>
            <person name="Wayne R.K."/>
            <person name="Ostrander E.A."/>
            <person name="Ponting C.P."/>
            <person name="Galibert F."/>
            <person name="Smith D.R."/>
            <person name="DeJong P.J."/>
            <person name="Kirkness E."/>
            <person name="Alvarez P."/>
            <person name="Biagi T."/>
            <person name="Brockman W."/>
            <person name="Butler J."/>
            <person name="Chin C.W."/>
            <person name="Cook A."/>
            <person name="Cuff J."/>
            <person name="Daly M.J."/>
            <person name="DeCaprio D."/>
            <person name="Gnerre S."/>
            <person name="Grabherr M."/>
            <person name="Kellis M."/>
            <person name="Kleber M."/>
            <person name="Bardeleben C."/>
            <person name="Goodstadt L."/>
            <person name="Heger A."/>
            <person name="Hitte C."/>
            <person name="Kim L."/>
            <person name="Koepfli K.P."/>
            <person name="Parker H.G."/>
            <person name="Pollinger J.P."/>
            <person name="Searle S.M."/>
            <person name="Sutter N.B."/>
            <person name="Thomas R."/>
            <person name="Webber C."/>
            <person name="Baldwin J."/>
            <person name="Abebe A."/>
            <person name="Abouelleil A."/>
            <person name="Aftuck L."/>
            <person name="Ait-Zahra M."/>
            <person name="Aldredge T."/>
            <person name="Allen N."/>
            <person name="An P."/>
            <person name="Anderson S."/>
            <person name="Antoine C."/>
            <person name="Arachchi H."/>
            <person name="Aslam A."/>
            <person name="Ayotte L."/>
            <person name="Bachantsang P."/>
            <person name="Barry A."/>
            <person name="Bayul T."/>
            <person name="Benamara M."/>
            <person name="Berlin A."/>
            <person name="Bessette D."/>
            <person name="Blitshteyn B."/>
            <person name="Bloom T."/>
            <person name="Blye J."/>
            <person name="Boguslavskiy L."/>
            <person name="Bonnet C."/>
            <person name="Boukhgalter B."/>
            <person name="Brown A."/>
            <person name="Cahill P."/>
            <person name="Calixte N."/>
            <person name="Camarata J."/>
            <person name="Cheshatsang Y."/>
            <person name="Chu J."/>
            <person name="Citroen M."/>
            <person name="Collymore A."/>
            <person name="Cooke P."/>
            <person name="Dawoe T."/>
            <person name="Daza R."/>
            <person name="Decktor K."/>
            <person name="DeGray S."/>
            <person name="Dhargay N."/>
            <person name="Dooley K."/>
            <person name="Dooley K."/>
            <person name="Dorje P."/>
            <person name="Dorjee K."/>
            <person name="Dorris L."/>
            <person name="Duffey N."/>
            <person name="Dupes A."/>
            <person name="Egbiremolen O."/>
            <person name="Elong R."/>
            <person name="Falk J."/>
            <person name="Farina A."/>
            <person name="Faro S."/>
            <person name="Ferguson D."/>
            <person name="Ferreira P."/>
            <person name="Fisher S."/>
            <person name="FitzGerald M."/>
            <person name="Foley K."/>
            <person name="Foley C."/>
            <person name="Franke A."/>
            <person name="Friedrich D."/>
            <person name="Gage D."/>
            <person name="Garber M."/>
            <person name="Gearin G."/>
            <person name="Giannoukos G."/>
            <person name="Goode T."/>
            <person name="Goyette A."/>
            <person name="Graham J."/>
            <person name="Grandbois E."/>
            <person name="Gyaltsen K."/>
            <person name="Hafez N."/>
            <person name="Hagopian D."/>
            <person name="Hagos B."/>
            <person name="Hall J."/>
            <person name="Healy C."/>
            <person name="Hegarty R."/>
            <person name="Honan T."/>
            <person name="Horn A."/>
            <person name="Houde N."/>
            <person name="Hughes L."/>
            <person name="Hunnicutt L."/>
            <person name="Husby M."/>
            <person name="Jester B."/>
            <person name="Jones C."/>
            <person name="Kamat A."/>
            <person name="Kanga B."/>
            <person name="Kells C."/>
            <person name="Khazanovich D."/>
            <person name="Kieu A.C."/>
            <person name="Kisner P."/>
            <person name="Kumar M."/>
            <person name="Lance K."/>
            <person name="Landers T."/>
            <person name="Lara M."/>
            <person name="Lee W."/>
            <person name="Leger J.P."/>
            <person name="Lennon N."/>
            <person name="Leuper L."/>
            <person name="LeVine S."/>
            <person name="Liu J."/>
            <person name="Liu X."/>
            <person name="Lokyitsang Y."/>
            <person name="Lokyitsang T."/>
            <person name="Lui A."/>
            <person name="Macdonald J."/>
            <person name="Major J."/>
            <person name="Marabella R."/>
            <person name="Maru K."/>
            <person name="Matthews C."/>
            <person name="McDonough S."/>
            <person name="Mehta T."/>
            <person name="Meldrim J."/>
            <person name="Melnikov A."/>
            <person name="Meneus L."/>
            <person name="Mihalev A."/>
            <person name="Mihova T."/>
            <person name="Miller K."/>
            <person name="Mittelman R."/>
            <person name="Mlenga V."/>
            <person name="Mulrain L."/>
            <person name="Munson G."/>
            <person name="Navidi A."/>
            <person name="Naylor J."/>
            <person name="Nguyen T."/>
            <person name="Nguyen N."/>
            <person name="Nguyen C."/>
            <person name="Nguyen T."/>
            <person name="Nicol R."/>
            <person name="Norbu N."/>
            <person name="Norbu C."/>
            <person name="Novod N."/>
            <person name="Nyima T."/>
            <person name="Olandt P."/>
            <person name="O'Neill B."/>
            <person name="O'Neill K."/>
            <person name="Osman S."/>
            <person name="Oyono L."/>
            <person name="Patti C."/>
            <person name="Perrin D."/>
            <person name="Phunkhang P."/>
            <person name="Pierre F."/>
            <person name="Priest M."/>
            <person name="Rachupka A."/>
            <person name="Raghuraman S."/>
            <person name="Rameau R."/>
            <person name="Ray V."/>
            <person name="Raymond C."/>
            <person name="Rege F."/>
            <person name="Rise C."/>
            <person name="Rogers J."/>
            <person name="Rogov P."/>
            <person name="Sahalie J."/>
            <person name="Settipalli S."/>
            <person name="Sharpe T."/>
            <person name="Shea T."/>
            <person name="Sheehan M."/>
            <person name="Sherpa N."/>
            <person name="Shi J."/>
            <person name="Shih D."/>
            <person name="Sloan J."/>
            <person name="Smith C."/>
            <person name="Sparrow T."/>
            <person name="Stalker J."/>
            <person name="Stange-Thomann N."/>
            <person name="Stavropoulos S."/>
            <person name="Stone C."/>
            <person name="Stone S."/>
            <person name="Sykes S."/>
            <person name="Tchuinga P."/>
            <person name="Tenzing P."/>
            <person name="Tesfaye S."/>
            <person name="Thoulutsang D."/>
            <person name="Thoulutsang Y."/>
            <person name="Topham K."/>
            <person name="Topping I."/>
            <person name="Tsamla T."/>
            <person name="Vassiliev H."/>
            <person name="Venkataraman V."/>
            <person name="Vo A."/>
            <person name="Wangchuk T."/>
            <person name="Wangdi T."/>
            <person name="Weiand M."/>
            <person name="Wilkinson J."/>
            <person name="Wilson A."/>
            <person name="Yadav S."/>
            <person name="Yang S."/>
            <person name="Yang X."/>
            <person name="Young G."/>
            <person name="Yu Q."/>
            <person name="Zainoun J."/>
            <person name="Zembek L."/>
            <person name="Zimmer A."/>
            <person name="Lander E.S."/>
        </authorList>
    </citation>
    <scope>NUCLEOTIDE SEQUENCE [LARGE SCALE GENOMIC DNA]</scope>
    <source>
        <strain evidence="10">Boxer</strain>
    </source>
</reference>
<keyword evidence="4" id="KW-0391">Immunity</keyword>
<evidence type="ECO:0000256" key="3">
    <source>
        <dbReference type="ARBA" id="ARBA00022729"/>
    </source>
</evidence>
<keyword evidence="7" id="KW-0325">Glycoprotein</keyword>
<evidence type="ECO:0000259" key="9">
    <source>
        <dbReference type="PROSITE" id="PS50835"/>
    </source>
</evidence>
<dbReference type="GO" id="GO:0002376">
    <property type="term" value="P:immune system process"/>
    <property type="evidence" value="ECO:0007669"/>
    <property type="project" value="UniProtKB-KW"/>
</dbReference>
<comment type="subcellular location">
    <subcellularLocation>
        <location evidence="1">Cell membrane</location>
    </subcellularLocation>
</comment>